<name>A0A369BQZ5_9BACL</name>
<dbReference type="CDD" id="cd05250">
    <property type="entry name" value="CC3_like_SDR_a"/>
    <property type="match status" value="1"/>
</dbReference>
<dbReference type="AlphaFoldDB" id="A0A369BQZ5"/>
<dbReference type="InterPro" id="IPR036291">
    <property type="entry name" value="NAD(P)-bd_dom_sf"/>
</dbReference>
<reference evidence="2 3" key="1">
    <citation type="submission" date="2018-07" db="EMBL/GenBank/DDBJ databases">
        <title>Genomic Encyclopedia of Type Strains, Phase III (KMG-III): the genomes of soil and plant-associated and newly described type strains.</title>
        <authorList>
            <person name="Whitman W."/>
        </authorList>
    </citation>
    <scope>NUCLEOTIDE SEQUENCE [LARGE SCALE GENOMIC DNA]</scope>
    <source>
        <strain evidence="2 3">CECT 8333</strain>
    </source>
</reference>
<evidence type="ECO:0000313" key="2">
    <source>
        <dbReference type="EMBL" id="RCX23811.1"/>
    </source>
</evidence>
<dbReference type="SUPFAM" id="SSF51735">
    <property type="entry name" value="NAD(P)-binding Rossmann-fold domains"/>
    <property type="match status" value="1"/>
</dbReference>
<evidence type="ECO:0000259" key="1">
    <source>
        <dbReference type="Pfam" id="PF13460"/>
    </source>
</evidence>
<proteinExistence type="predicted"/>
<dbReference type="Proteomes" id="UP000253090">
    <property type="component" value="Unassembled WGS sequence"/>
</dbReference>
<feature type="domain" description="NAD(P)-binding" evidence="1">
    <location>
        <begin position="12"/>
        <end position="136"/>
    </location>
</feature>
<dbReference type="PANTHER" id="PTHR14097">
    <property type="entry name" value="OXIDOREDUCTASE HTATIP2"/>
    <property type="match status" value="1"/>
</dbReference>
<dbReference type="PANTHER" id="PTHR14097:SF7">
    <property type="entry name" value="OXIDOREDUCTASE HTATIP2"/>
    <property type="match status" value="1"/>
</dbReference>
<accession>A0A369BQZ5</accession>
<dbReference type="Gene3D" id="3.40.50.720">
    <property type="entry name" value="NAD(P)-binding Rossmann-like Domain"/>
    <property type="match status" value="1"/>
</dbReference>
<dbReference type="Pfam" id="PF13460">
    <property type="entry name" value="NAD_binding_10"/>
    <property type="match status" value="1"/>
</dbReference>
<protein>
    <submittedName>
        <fullName evidence="2">Uncharacterized protein YbjT (DUF2867 family)</fullName>
    </submittedName>
</protein>
<keyword evidence="3" id="KW-1185">Reference proteome</keyword>
<evidence type="ECO:0000313" key="3">
    <source>
        <dbReference type="Proteomes" id="UP000253090"/>
    </source>
</evidence>
<organism evidence="2 3">
    <name type="scientific">Fontibacillus phaseoli</name>
    <dbReference type="NCBI Taxonomy" id="1416533"/>
    <lineage>
        <taxon>Bacteria</taxon>
        <taxon>Bacillati</taxon>
        <taxon>Bacillota</taxon>
        <taxon>Bacilli</taxon>
        <taxon>Bacillales</taxon>
        <taxon>Paenibacillaceae</taxon>
        <taxon>Fontibacillus</taxon>
    </lineage>
</organism>
<dbReference type="InterPro" id="IPR016040">
    <property type="entry name" value="NAD(P)-bd_dom"/>
</dbReference>
<sequence>MSMKNKSALILGATGLIGNELLQLLLQSDTYERVTVLVRKPVAVQHPKLTQIPVDFNRLDNFEDAFAVHDIFCCLGTTIKKAGAQSAFKLVDFEYPLKAAQLAKKQGARQYLIVSAIGADSRSKVFYSRTKGEIEEALRQLKFPSLHIFRPSLLLGKRNEFRLGEKAATLLSPVFSPLMMGSLKKYKPIQAKEVAQAMVAVANGNQSGEFVYDWTEMKRNDK</sequence>
<dbReference type="EMBL" id="QPJW01000001">
    <property type="protein sequence ID" value="RCX23811.1"/>
    <property type="molecule type" value="Genomic_DNA"/>
</dbReference>
<comment type="caution">
    <text evidence="2">The sequence shown here is derived from an EMBL/GenBank/DDBJ whole genome shotgun (WGS) entry which is preliminary data.</text>
</comment>
<gene>
    <name evidence="2" type="ORF">DFP94_1011415</name>
</gene>